<comment type="caution">
    <text evidence="2">The sequence shown here is derived from an EMBL/GenBank/DDBJ whole genome shotgun (WGS) entry which is preliminary data.</text>
</comment>
<organism evidence="2 3">
    <name type="scientific">Gryllus longicercus</name>
    <dbReference type="NCBI Taxonomy" id="2509291"/>
    <lineage>
        <taxon>Eukaryota</taxon>
        <taxon>Metazoa</taxon>
        <taxon>Ecdysozoa</taxon>
        <taxon>Arthropoda</taxon>
        <taxon>Hexapoda</taxon>
        <taxon>Insecta</taxon>
        <taxon>Pterygota</taxon>
        <taxon>Neoptera</taxon>
        <taxon>Polyneoptera</taxon>
        <taxon>Orthoptera</taxon>
        <taxon>Ensifera</taxon>
        <taxon>Gryllidea</taxon>
        <taxon>Grylloidea</taxon>
        <taxon>Gryllidae</taxon>
        <taxon>Gryllinae</taxon>
        <taxon>Gryllus</taxon>
    </lineage>
</organism>
<protein>
    <submittedName>
        <fullName evidence="2">Uncharacterized protein</fullName>
    </submittedName>
</protein>
<dbReference type="AlphaFoldDB" id="A0AAN9W1D1"/>
<feature type="compositionally biased region" description="Polar residues" evidence="1">
    <location>
        <begin position="231"/>
        <end position="243"/>
    </location>
</feature>
<feature type="compositionally biased region" description="Polar residues" evidence="1">
    <location>
        <begin position="445"/>
        <end position="454"/>
    </location>
</feature>
<feature type="region of interest" description="Disordered" evidence="1">
    <location>
        <begin position="102"/>
        <end position="121"/>
    </location>
</feature>
<reference evidence="2 3" key="1">
    <citation type="submission" date="2024-03" db="EMBL/GenBank/DDBJ databases">
        <title>The genome assembly and annotation of the cricket Gryllus longicercus Weissman &amp; Gray.</title>
        <authorList>
            <person name="Szrajer S."/>
            <person name="Gray D."/>
            <person name="Ylla G."/>
        </authorList>
    </citation>
    <scope>NUCLEOTIDE SEQUENCE [LARGE SCALE GENOMIC DNA]</scope>
    <source>
        <strain evidence="2">DAG 2021-001</strain>
        <tissue evidence="2">Whole body minus gut</tissue>
    </source>
</reference>
<feature type="compositionally biased region" description="Basic and acidic residues" evidence="1">
    <location>
        <begin position="469"/>
        <end position="478"/>
    </location>
</feature>
<dbReference type="EMBL" id="JAZDUA010000122">
    <property type="protein sequence ID" value="KAK7867348.1"/>
    <property type="molecule type" value="Genomic_DNA"/>
</dbReference>
<feature type="compositionally biased region" description="Basic and acidic residues" evidence="1">
    <location>
        <begin position="357"/>
        <end position="366"/>
    </location>
</feature>
<name>A0AAN9W1D1_9ORTH</name>
<feature type="compositionally biased region" description="Basic and acidic residues" evidence="1">
    <location>
        <begin position="264"/>
        <end position="273"/>
    </location>
</feature>
<feature type="compositionally biased region" description="Basic and acidic residues" evidence="1">
    <location>
        <begin position="313"/>
        <end position="344"/>
    </location>
</feature>
<feature type="compositionally biased region" description="Acidic residues" evidence="1">
    <location>
        <begin position="458"/>
        <end position="468"/>
    </location>
</feature>
<dbReference type="Proteomes" id="UP001378592">
    <property type="component" value="Unassembled WGS sequence"/>
</dbReference>
<evidence type="ECO:0000256" key="1">
    <source>
        <dbReference type="SAM" id="MobiDB-lite"/>
    </source>
</evidence>
<keyword evidence="3" id="KW-1185">Reference proteome</keyword>
<feature type="compositionally biased region" description="Polar residues" evidence="1">
    <location>
        <begin position="274"/>
        <end position="289"/>
    </location>
</feature>
<feature type="compositionally biased region" description="Basic and acidic residues" evidence="1">
    <location>
        <begin position="387"/>
        <end position="397"/>
    </location>
</feature>
<gene>
    <name evidence="2" type="ORF">R5R35_001123</name>
</gene>
<feature type="region of interest" description="Disordered" evidence="1">
    <location>
        <begin position="145"/>
        <end position="478"/>
    </location>
</feature>
<feature type="compositionally biased region" description="Basic and acidic residues" evidence="1">
    <location>
        <begin position="199"/>
        <end position="210"/>
    </location>
</feature>
<evidence type="ECO:0000313" key="2">
    <source>
        <dbReference type="EMBL" id="KAK7867348.1"/>
    </source>
</evidence>
<feature type="compositionally biased region" description="Basic and acidic residues" evidence="1">
    <location>
        <begin position="145"/>
        <end position="155"/>
    </location>
</feature>
<accession>A0AAN9W1D1</accession>
<proteinExistence type="predicted"/>
<feature type="compositionally biased region" description="Basic and acidic residues" evidence="1">
    <location>
        <begin position="244"/>
        <end position="255"/>
    </location>
</feature>
<sequence>MSNDWNSLNVKEKIMLVTTDILQLLDSICEKTKPGGELDSVIEIASESFDPLGELLQINLEEEDDKSINIKTLSQHILSGHSIITPEVERLLGTSFKPAARNVEESESNKSLSTSSQSGQIIQNSKRIDELLASRNYKRHRDLVVEKESSKHSPAKDLTQPGPSGLQTRRKDTSVQERLLNQNFRSLGPPRSSATFSEHTSERRKPEHSENLSQPGPSGITAFFKPVARSSGKNEGNQSLSRRSQNEHLNYDVSKRIQLKTRRKDASVRETFTKHSFSGQPQPTGTSQEIIEDREESWLRQHSEVSSPKRALRSVEKSEGNERIETRSQSEQVKYDSSKGDELHASLGLKDIHTKRKDAPDREKFPQKILRSASQQGPSKTSTIATSEERQSRHSSEESSQSGRGKRSKGIGKGILPPRLSSVDQSEINQSISKKKSSDSKQTRESSIYKSYTHYSPDDWETESDESEKDNRRSSTIY</sequence>
<feature type="compositionally biased region" description="Low complexity" evidence="1">
    <location>
        <begin position="109"/>
        <end position="121"/>
    </location>
</feature>
<evidence type="ECO:0000313" key="3">
    <source>
        <dbReference type="Proteomes" id="UP001378592"/>
    </source>
</evidence>
<feature type="compositionally biased region" description="Polar residues" evidence="1">
    <location>
        <begin position="372"/>
        <end position="386"/>
    </location>
</feature>